<gene>
    <name evidence="1" type="ORF">BGT96224_A20799</name>
    <name evidence="2" type="ORF">BGT96224V2_LOCUS1746</name>
</gene>
<dbReference type="HOGENOM" id="CLU_737676_0_0_1"/>
<evidence type="ECO:0000313" key="3">
    <source>
        <dbReference type="Proteomes" id="UP000053110"/>
    </source>
</evidence>
<reference evidence="3" key="1">
    <citation type="journal article" date="2013" name="Nat. Genet.">
        <title>The wheat powdery mildew genome shows the unique evolution of an obligate biotroph.</title>
        <authorList>
            <person name="Wicker T."/>
            <person name="Oberhaensli S."/>
            <person name="Parlange F."/>
            <person name="Buchmann J.P."/>
            <person name="Shatalina M."/>
            <person name="Roffler S."/>
            <person name="Ben-David R."/>
            <person name="Dolezel J."/>
            <person name="Simkova H."/>
            <person name="Schulze-Lefert P."/>
            <person name="Spanu P.D."/>
            <person name="Bruggmann R."/>
            <person name="Amselem J."/>
            <person name="Quesneville H."/>
            <person name="Ver Loren van Themaat E."/>
            <person name="Paape T."/>
            <person name="Shimizu K.K."/>
            <person name="Keller B."/>
        </authorList>
    </citation>
    <scope>NUCLEOTIDE SEQUENCE [LARGE SCALE GENOMIC DNA]</scope>
    <source>
        <strain evidence="3">96224</strain>
    </source>
</reference>
<reference evidence="1" key="2">
    <citation type="submission" date="2013-01" db="EMBL/GenBank/DDBJ databases">
        <title>The wheat powdery mildew genome reveals unique evolution of an obligate biotroph.</title>
        <authorList>
            <person name="Oberhaensli S."/>
            <person name="Wicker T."/>
            <person name="Keller B."/>
        </authorList>
    </citation>
    <scope>NUCLEOTIDE SEQUENCE</scope>
    <source>
        <strain evidence="1">96224</strain>
    </source>
</reference>
<feature type="non-terminal residue" evidence="2">
    <location>
        <position position="375"/>
    </location>
</feature>
<organism evidence="2">
    <name type="scientific">Blumeria graminis f. sp. tritici 96224</name>
    <dbReference type="NCBI Taxonomy" id="1268274"/>
    <lineage>
        <taxon>Eukaryota</taxon>
        <taxon>Fungi</taxon>
        <taxon>Dikarya</taxon>
        <taxon>Ascomycota</taxon>
        <taxon>Pezizomycotina</taxon>
        <taxon>Leotiomycetes</taxon>
        <taxon>Erysiphales</taxon>
        <taxon>Erysiphaceae</taxon>
        <taxon>Blumeria</taxon>
    </lineage>
</organism>
<proteinExistence type="predicted"/>
<reference evidence="2" key="3">
    <citation type="submission" date="2018-07" db="EMBL/GenBank/DDBJ databases">
        <authorList>
            <person name="Quirk P.G."/>
            <person name="Krulwich T.A."/>
        </authorList>
    </citation>
    <scope>NUCLEOTIDE SEQUENCE</scope>
    <source>
        <strain evidence="2">96224</strain>
    </source>
</reference>
<dbReference type="EMBL" id="UIGY01000026">
    <property type="protein sequence ID" value="SUZ08576.1"/>
    <property type="molecule type" value="Genomic_DNA"/>
</dbReference>
<dbReference type="OrthoDB" id="5104731at2759"/>
<accession>A0A061HKB1</accession>
<dbReference type="EMBL" id="KE374999">
    <property type="protein sequence ID" value="EPQ66289.1"/>
    <property type="molecule type" value="Genomic_DNA"/>
</dbReference>
<sequence>MDPDGQQRALLRKHLGLDCPTPDLNPIERFLPKLNPIQPPASQLSIRHSTVSFFIERCPPSSQTTKCALNSCSRNFTCGRYRVAVTPSMTELSSQNADLYHISCFEKIADLSDPAYFTRIEPFTRHTGVGVPDGNYMCAGAVERLVIEWRLRRVRWKRMLERRMEIMNKDMNALQEGEDDESDYEIEDQDMNDIEDIDESESIIDEFEDDEYGEIYEDEEEDVSDDIQGTVSVSLINQHLSNPLFFDLWQNAGSSRFKSRGRVPGMQQDQYNLLLKMLAPWESDGPNDTEEWNLFDTFMEKEDLSDLSIEKGFKSKKCDLSIMIEKWERWSELVRTPDVSLTHGQLLEKFSIGEKGRRAIRRLAVIPMLQSAWNF</sequence>
<dbReference type="AlphaFoldDB" id="A0A061HKB1"/>
<protein>
    <submittedName>
        <fullName evidence="2">BgtA-20799</fullName>
    </submittedName>
</protein>
<evidence type="ECO:0000313" key="1">
    <source>
        <dbReference type="EMBL" id="EPQ66289.1"/>
    </source>
</evidence>
<name>A0A061HKB1_BLUGR</name>
<evidence type="ECO:0000313" key="2">
    <source>
        <dbReference type="EMBL" id="SUZ08576.1"/>
    </source>
</evidence>
<dbReference type="Proteomes" id="UP000053110">
    <property type="component" value="Unassembled WGS sequence"/>
</dbReference>